<evidence type="ECO:0000256" key="1">
    <source>
        <dbReference type="ARBA" id="ARBA00008714"/>
    </source>
</evidence>
<feature type="binding site" evidence="5">
    <location>
        <position position="200"/>
    </location>
    <ligand>
        <name>Mn(2+)</name>
        <dbReference type="ChEBI" id="CHEBI:29035"/>
    </ligand>
</feature>
<dbReference type="InterPro" id="IPR019831">
    <property type="entry name" value="Mn/Fe_SOD_N"/>
</dbReference>
<feature type="binding site" evidence="5">
    <location>
        <position position="115"/>
    </location>
    <ligand>
        <name>Mn(2+)</name>
        <dbReference type="ChEBI" id="CHEBI:29035"/>
    </ligand>
</feature>
<keyword evidence="4 6" id="KW-0560">Oxidoreductase</keyword>
<dbReference type="PANTHER" id="PTHR11404:SF6">
    <property type="entry name" value="SUPEROXIDE DISMUTASE [MN], MITOCHONDRIAL"/>
    <property type="match status" value="1"/>
</dbReference>
<evidence type="ECO:0000313" key="11">
    <source>
        <dbReference type="Proteomes" id="UP000254808"/>
    </source>
</evidence>
<dbReference type="GO" id="GO:0046872">
    <property type="term" value="F:metal ion binding"/>
    <property type="evidence" value="ECO:0007669"/>
    <property type="project" value="UniProtKB-KW"/>
</dbReference>
<keyword evidence="3 5" id="KW-0479">Metal-binding</keyword>
<dbReference type="Proteomes" id="UP000254808">
    <property type="component" value="Chromosome"/>
</dbReference>
<evidence type="ECO:0000313" key="10">
    <source>
        <dbReference type="EMBL" id="AXI99394.1"/>
    </source>
</evidence>
<name>A0A345UFZ3_9BACT</name>
<organism evidence="10 11">
    <name type="scientific">Cyclonatronum proteinivorum</name>
    <dbReference type="NCBI Taxonomy" id="1457365"/>
    <lineage>
        <taxon>Bacteria</taxon>
        <taxon>Pseudomonadati</taxon>
        <taxon>Balneolota</taxon>
        <taxon>Balneolia</taxon>
        <taxon>Balneolales</taxon>
        <taxon>Cyclonatronaceae</taxon>
        <taxon>Cyclonatronum</taxon>
    </lineage>
</organism>
<dbReference type="EC" id="1.15.1.1" evidence="2 6"/>
<accession>A0A345UFZ3</accession>
<dbReference type="FunFam" id="1.10.287.990:FF:000001">
    <property type="entry name" value="Superoxide dismutase"/>
    <property type="match status" value="1"/>
</dbReference>
<keyword evidence="11" id="KW-1185">Reference proteome</keyword>
<protein>
    <recommendedName>
        <fullName evidence="2 6">Superoxide dismutase</fullName>
        <ecNumber evidence="2 6">1.15.1.1</ecNumber>
    </recommendedName>
</protein>
<sequence length="241" mass="27235">MNRREYLKKSFAGAAVLGAASLGLPANSFAAKVAADTWHNGEYVLPELNYAYDALEPHIDAQTMELHHSRHHQAYVNGLNTALSRLAEARENDDFSIVKHWSRETAFHGGGHFLHAMFWEIMSPNGGGEPRDTMLRNAINRSFGSYVGFKRHFKAASNAVEGSGWGIMAFEPNSGNLVIHQAERQSDLTLWVTQPLVMVDVWEHAYYLRYQNRRGEYVDNFMEVLDWDKVAEMYEAAASGR</sequence>
<dbReference type="OrthoDB" id="9803125at2"/>
<dbReference type="EMBL" id="CP027806">
    <property type="protein sequence ID" value="AXI99394.1"/>
    <property type="molecule type" value="Genomic_DNA"/>
</dbReference>
<dbReference type="InterPro" id="IPR019833">
    <property type="entry name" value="Mn/Fe_SOD_BS"/>
</dbReference>
<comment type="function">
    <text evidence="6">Destroys radicals which are normally produced within the cells and which are toxic to biological systems.</text>
</comment>
<evidence type="ECO:0000259" key="9">
    <source>
        <dbReference type="Pfam" id="PF02777"/>
    </source>
</evidence>
<evidence type="ECO:0000256" key="4">
    <source>
        <dbReference type="ARBA" id="ARBA00023002"/>
    </source>
</evidence>
<comment type="similarity">
    <text evidence="1 6">Belongs to the iron/manganese superoxide dismutase family.</text>
</comment>
<dbReference type="InterPro" id="IPR036314">
    <property type="entry name" value="SOD_C_sf"/>
</dbReference>
<feature type="binding site" evidence="5">
    <location>
        <position position="67"/>
    </location>
    <ligand>
        <name>Mn(2+)</name>
        <dbReference type="ChEBI" id="CHEBI:29035"/>
    </ligand>
</feature>
<dbReference type="AlphaFoldDB" id="A0A345UFZ3"/>
<dbReference type="InterPro" id="IPR019832">
    <property type="entry name" value="Mn/Fe_SOD_C"/>
</dbReference>
<proteinExistence type="inferred from homology"/>
<dbReference type="InterPro" id="IPR036324">
    <property type="entry name" value="Mn/Fe_SOD_N_sf"/>
</dbReference>
<dbReference type="InterPro" id="IPR001189">
    <property type="entry name" value="Mn/Fe_SOD"/>
</dbReference>
<evidence type="ECO:0000256" key="6">
    <source>
        <dbReference type="RuleBase" id="RU000414"/>
    </source>
</evidence>
<keyword evidence="7" id="KW-0732">Signal</keyword>
<dbReference type="PIRSF" id="PIRSF000349">
    <property type="entry name" value="SODismutase"/>
    <property type="match status" value="1"/>
</dbReference>
<evidence type="ECO:0000256" key="3">
    <source>
        <dbReference type="ARBA" id="ARBA00022723"/>
    </source>
</evidence>
<feature type="domain" description="Manganese/iron superoxide dismutase C-terminal" evidence="9">
    <location>
        <begin position="134"/>
        <end position="232"/>
    </location>
</feature>
<dbReference type="Gene3D" id="1.10.287.990">
    <property type="entry name" value="Fe,Mn superoxide dismutase (SOD) domain"/>
    <property type="match status" value="1"/>
</dbReference>
<evidence type="ECO:0000256" key="7">
    <source>
        <dbReference type="SAM" id="SignalP"/>
    </source>
</evidence>
<feature type="binding site" evidence="5">
    <location>
        <position position="204"/>
    </location>
    <ligand>
        <name>Mn(2+)</name>
        <dbReference type="ChEBI" id="CHEBI:29035"/>
    </ligand>
</feature>
<dbReference type="SUPFAM" id="SSF54719">
    <property type="entry name" value="Fe,Mn superoxide dismutase (SOD), C-terminal domain"/>
    <property type="match status" value="1"/>
</dbReference>
<dbReference type="PRINTS" id="PR01703">
    <property type="entry name" value="MNSODISMTASE"/>
</dbReference>
<evidence type="ECO:0000256" key="2">
    <source>
        <dbReference type="ARBA" id="ARBA00012682"/>
    </source>
</evidence>
<evidence type="ECO:0000259" key="8">
    <source>
        <dbReference type="Pfam" id="PF00081"/>
    </source>
</evidence>
<dbReference type="GO" id="GO:0004784">
    <property type="term" value="F:superoxide dismutase activity"/>
    <property type="evidence" value="ECO:0007669"/>
    <property type="project" value="UniProtKB-EC"/>
</dbReference>
<dbReference type="Pfam" id="PF00081">
    <property type="entry name" value="Sod_Fe_N"/>
    <property type="match status" value="1"/>
</dbReference>
<reference evidence="10 11" key="1">
    <citation type="submission" date="2018-03" db="EMBL/GenBank/DDBJ databases">
        <title>Phenotypic and genomic properties of Cyclonatronum proteinivorum gen. nov., sp. nov., a haloalkaliphilic bacteroidete from soda lakes possessing Na+-translocating rhodopsin.</title>
        <authorList>
            <person name="Toshchakov S.V."/>
            <person name="Korzhenkov A."/>
            <person name="Samarov N.I."/>
            <person name="Kublanov I.V."/>
            <person name="Muntyan M.S."/>
            <person name="Sorokin D.Y."/>
        </authorList>
    </citation>
    <scope>NUCLEOTIDE SEQUENCE [LARGE SCALE GENOMIC DNA]</scope>
    <source>
        <strain evidence="10 11">Omega</strain>
    </source>
</reference>
<dbReference type="KEGG" id="cprv:CYPRO_0107"/>
<dbReference type="FunFam" id="3.55.40.20:FF:000004">
    <property type="entry name" value="Superoxide dismutase [Fe]"/>
    <property type="match status" value="1"/>
</dbReference>
<dbReference type="PANTHER" id="PTHR11404">
    <property type="entry name" value="SUPEROXIDE DISMUTASE 2"/>
    <property type="match status" value="1"/>
</dbReference>
<evidence type="ECO:0000256" key="5">
    <source>
        <dbReference type="PIRSR" id="PIRSR000349-1"/>
    </source>
</evidence>
<dbReference type="RefSeq" id="WP_114982637.1">
    <property type="nucleotide sequence ID" value="NZ_CP027806.1"/>
</dbReference>
<comment type="catalytic activity">
    <reaction evidence="6">
        <text>2 superoxide + 2 H(+) = H2O2 + O2</text>
        <dbReference type="Rhea" id="RHEA:20696"/>
        <dbReference type="ChEBI" id="CHEBI:15378"/>
        <dbReference type="ChEBI" id="CHEBI:15379"/>
        <dbReference type="ChEBI" id="CHEBI:16240"/>
        <dbReference type="ChEBI" id="CHEBI:18421"/>
        <dbReference type="EC" id="1.15.1.1"/>
    </reaction>
</comment>
<dbReference type="Gene3D" id="3.55.40.20">
    <property type="entry name" value="Iron/manganese superoxide dismutase, C-terminal domain"/>
    <property type="match status" value="1"/>
</dbReference>
<gene>
    <name evidence="10" type="ORF">CYPRO_0107</name>
</gene>
<dbReference type="SUPFAM" id="SSF46609">
    <property type="entry name" value="Fe,Mn superoxide dismutase (SOD), N-terminal domain"/>
    <property type="match status" value="1"/>
</dbReference>
<feature type="chain" id="PRO_5016691122" description="Superoxide dismutase" evidence="7">
    <location>
        <begin position="31"/>
        <end position="241"/>
    </location>
</feature>
<feature type="domain" description="Manganese/iron superoxide dismutase N-terminal" evidence="8">
    <location>
        <begin position="42"/>
        <end position="123"/>
    </location>
</feature>
<feature type="signal peptide" evidence="7">
    <location>
        <begin position="1"/>
        <end position="30"/>
    </location>
</feature>
<dbReference type="Pfam" id="PF02777">
    <property type="entry name" value="Sod_Fe_C"/>
    <property type="match status" value="1"/>
</dbReference>
<dbReference type="InterPro" id="IPR050265">
    <property type="entry name" value="Fe/Mn_Superoxide_Dismutase"/>
</dbReference>
<dbReference type="PROSITE" id="PS00088">
    <property type="entry name" value="SOD_MN"/>
    <property type="match status" value="1"/>
</dbReference>